<feature type="compositionally biased region" description="Polar residues" evidence="2">
    <location>
        <begin position="454"/>
        <end position="468"/>
    </location>
</feature>
<dbReference type="Proteomes" id="UP001175001">
    <property type="component" value="Unassembled WGS sequence"/>
</dbReference>
<feature type="compositionally biased region" description="Basic residues" evidence="2">
    <location>
        <begin position="431"/>
        <end position="440"/>
    </location>
</feature>
<name>A0AA39T0W6_9PEZI</name>
<accession>A0AA39T0W6</accession>
<feature type="region of interest" description="Disordered" evidence="2">
    <location>
        <begin position="150"/>
        <end position="468"/>
    </location>
</feature>
<dbReference type="AlphaFoldDB" id="A0AA39T0W6"/>
<feature type="region of interest" description="Disordered" evidence="2">
    <location>
        <begin position="567"/>
        <end position="612"/>
    </location>
</feature>
<keyword evidence="1" id="KW-0175">Coiled coil</keyword>
<evidence type="ECO:0000313" key="3">
    <source>
        <dbReference type="EMBL" id="KAK0610216.1"/>
    </source>
</evidence>
<feature type="compositionally biased region" description="Low complexity" evidence="2">
    <location>
        <begin position="239"/>
        <end position="253"/>
    </location>
</feature>
<feature type="compositionally biased region" description="Polar residues" evidence="2">
    <location>
        <begin position="205"/>
        <end position="220"/>
    </location>
</feature>
<evidence type="ECO:0000256" key="2">
    <source>
        <dbReference type="SAM" id="MobiDB-lite"/>
    </source>
</evidence>
<feature type="compositionally biased region" description="Pro residues" evidence="2">
    <location>
        <begin position="225"/>
        <end position="238"/>
    </location>
</feature>
<feature type="compositionally biased region" description="Low complexity" evidence="2">
    <location>
        <begin position="293"/>
        <end position="326"/>
    </location>
</feature>
<protein>
    <submittedName>
        <fullName evidence="3">Uncharacterized protein</fullName>
    </submittedName>
</protein>
<feature type="compositionally biased region" description="Gly residues" evidence="2">
    <location>
        <begin position="571"/>
        <end position="585"/>
    </location>
</feature>
<evidence type="ECO:0000313" key="4">
    <source>
        <dbReference type="Proteomes" id="UP001175001"/>
    </source>
</evidence>
<feature type="compositionally biased region" description="Low complexity" evidence="2">
    <location>
        <begin position="416"/>
        <end position="430"/>
    </location>
</feature>
<reference evidence="3" key="1">
    <citation type="submission" date="2023-06" db="EMBL/GenBank/DDBJ databases">
        <title>Multi-omics analyses reveal the molecular pathogenesis toolkit of Lasiodiplodia hormozganensis, a cross-kingdom pathogen.</title>
        <authorList>
            <person name="Felix C."/>
            <person name="Meneses R."/>
            <person name="Goncalves M.F.M."/>
            <person name="Tilleman L."/>
            <person name="Duarte A.S."/>
            <person name="Jorrin-Novo J.V."/>
            <person name="Van De Peer Y."/>
            <person name="Deforce D."/>
            <person name="Van Nieuwerburgh F."/>
            <person name="Esteves A.C."/>
            <person name="Alves A."/>
        </authorList>
    </citation>
    <scope>NUCLEOTIDE SEQUENCE</scope>
    <source>
        <strain evidence="3">CBS 339.90</strain>
    </source>
</reference>
<feature type="compositionally biased region" description="Polar residues" evidence="2">
    <location>
        <begin position="15"/>
        <end position="44"/>
    </location>
</feature>
<comment type="caution">
    <text evidence="3">The sequence shown here is derived from an EMBL/GenBank/DDBJ whole genome shotgun (WGS) entry which is preliminary data.</text>
</comment>
<feature type="coiled-coil region" evidence="1">
    <location>
        <begin position="612"/>
        <end position="639"/>
    </location>
</feature>
<keyword evidence="4" id="KW-1185">Reference proteome</keyword>
<evidence type="ECO:0000256" key="1">
    <source>
        <dbReference type="SAM" id="Coils"/>
    </source>
</evidence>
<gene>
    <name evidence="3" type="ORF">DIS24_g12152</name>
</gene>
<feature type="region of interest" description="Disordered" evidence="2">
    <location>
        <begin position="1"/>
        <end position="55"/>
    </location>
</feature>
<dbReference type="EMBL" id="JAUJDW010000228">
    <property type="protein sequence ID" value="KAK0610216.1"/>
    <property type="molecule type" value="Genomic_DNA"/>
</dbReference>
<proteinExistence type="predicted"/>
<organism evidence="3 4">
    <name type="scientific">Lasiodiplodia hormozganensis</name>
    <dbReference type="NCBI Taxonomy" id="869390"/>
    <lineage>
        <taxon>Eukaryota</taxon>
        <taxon>Fungi</taxon>
        <taxon>Dikarya</taxon>
        <taxon>Ascomycota</taxon>
        <taxon>Pezizomycotina</taxon>
        <taxon>Dothideomycetes</taxon>
        <taxon>Dothideomycetes incertae sedis</taxon>
        <taxon>Botryosphaeriales</taxon>
        <taxon>Botryosphaeriaceae</taxon>
        <taxon>Lasiodiplodia</taxon>
    </lineage>
</organism>
<feature type="compositionally biased region" description="Pro residues" evidence="2">
    <location>
        <begin position="381"/>
        <end position="390"/>
    </location>
</feature>
<sequence>MQDDELDRMPLAAIPTTSPGQSSANDTTNLFAHVPSFSQQQTPPSASPVPKAEYQQTSTLGLTDDQLGALLLANCSTPPPFETINPSTLSSPGPVTDFSGSDCGLASAASSPFYPFNDDIGSTSISCPPTPGLQSLPAPVARRYSRIHNMHDEAFTEPDPSPESFLLVGQPSGPGEQIPHGLPTSSPQHVRQGHQHAYSHPQALMPTQSQSPQPVGSPNYQHVPVPTPPPSNQHPYPPALQQQALQQSPEPAQGEVTFHRQTGHYLGPPRRRHPYPPGAHITPNAQDYPLLDQQRQQQQQQIQHMQNAQQHRQLQIQQQQQHLRQLQQHHNRQPHTQPQHPHPHHHHQRSNPNIGLLTRGSVPIGTPITPPPGSPATSTFTPPPAPPHPFRPASTVRPASTIESSPTPPPLFRPVFSPGPFSPTAPFSPAAHHHSPHPHPHPYPATQSTRRRSNTAPTPYSSSARSSRATLFGENNRARQAPYPSPRTPAVQQTPFARAATAPTSYRPSSSLFPPSSVRGVERAAAAMMMAGKRRGVAAAGVRWFGLDGPTSAPRQGEEGLGLDLGTAVAGDGGSGGGDGSGADGSGQLVGEETVESEAGVAGPRGEQDALVSGMQGRLEQLEREFESLKDFVRAGQEEMRRDVEK</sequence>